<organism evidence="12 13">
    <name type="scientific">Nakamurella alba</name>
    <dbReference type="NCBI Taxonomy" id="2665158"/>
    <lineage>
        <taxon>Bacteria</taxon>
        <taxon>Bacillati</taxon>
        <taxon>Actinomycetota</taxon>
        <taxon>Actinomycetes</taxon>
        <taxon>Nakamurellales</taxon>
        <taxon>Nakamurellaceae</taxon>
        <taxon>Nakamurella</taxon>
    </lineage>
</organism>
<dbReference type="PANTHER" id="PTHR12468:SF2">
    <property type="entry name" value="GPI MANNOSYLTRANSFERASE 2"/>
    <property type="match status" value="1"/>
</dbReference>
<feature type="transmembrane region" description="Helical" evidence="11">
    <location>
        <begin position="351"/>
        <end position="369"/>
    </location>
</feature>
<keyword evidence="6 11" id="KW-0812">Transmembrane</keyword>
<dbReference type="EMBL" id="WLYK01000008">
    <property type="protein sequence ID" value="MTD16206.1"/>
    <property type="molecule type" value="Genomic_DNA"/>
</dbReference>
<feature type="transmembrane region" description="Helical" evidence="11">
    <location>
        <begin position="398"/>
        <end position="423"/>
    </location>
</feature>
<dbReference type="Pfam" id="PF04188">
    <property type="entry name" value="Mannosyl_trans2"/>
    <property type="match status" value="1"/>
</dbReference>
<evidence type="ECO:0000256" key="6">
    <source>
        <dbReference type="ARBA" id="ARBA00022692"/>
    </source>
</evidence>
<comment type="pathway">
    <text evidence="2">Glycolipid biosynthesis; glycosylphosphatidylinositol-anchor biosynthesis.</text>
</comment>
<feature type="transmembrane region" description="Helical" evidence="11">
    <location>
        <begin position="182"/>
        <end position="215"/>
    </location>
</feature>
<feature type="transmembrane region" description="Helical" evidence="11">
    <location>
        <begin position="264"/>
        <end position="283"/>
    </location>
</feature>
<sequence length="424" mass="45577">MPATSRPLPAGRPGGRPGGARAVGERALTILDRWTAPPRTPGSGRSDLTSFPPIRSHPLERVLLRLVPLMVYAAGQLLTLAMVGWVADQRGRPVRETLLSWDAQHFVELAEQGYTWGTGKEVINSPAFFPGMPGLIRLVNAITDWSYETSGYVVSGLAAIAFVYGLMWLSRYLVGGGPTTGLVLVALVAISPISIALLMIYTEALFCALAVWGLISVLERRWITAGIFALAAGLVRPTGAALAGMVILMAVIAFVRGPRSWRMVVGALLAPLGLVGYIAYVGWRIGSWNAWFVAQTNGWNTNFDWGAATWRFIKSALITAPAVLDLVVVATVAASLVLLVLLLVQQRNLLLGGYAGLVIASNIGSDGIMNSKVRLMIPAFTLMIPVAVWLARQRPLVIALILGPYLLLGTWYSAYGLVIYGYAI</sequence>
<evidence type="ECO:0000256" key="7">
    <source>
        <dbReference type="ARBA" id="ARBA00022824"/>
    </source>
</evidence>
<keyword evidence="5" id="KW-0808">Transferase</keyword>
<evidence type="ECO:0008006" key="14">
    <source>
        <dbReference type="Google" id="ProtNLM"/>
    </source>
</evidence>
<evidence type="ECO:0000256" key="3">
    <source>
        <dbReference type="ARBA" id="ARBA00022502"/>
    </source>
</evidence>
<evidence type="ECO:0000256" key="5">
    <source>
        <dbReference type="ARBA" id="ARBA00022679"/>
    </source>
</evidence>
<dbReference type="InterPro" id="IPR007315">
    <property type="entry name" value="PIG-V/Gpi18"/>
</dbReference>
<dbReference type="GO" id="GO:0016020">
    <property type="term" value="C:membrane"/>
    <property type="evidence" value="ECO:0007669"/>
    <property type="project" value="GOC"/>
</dbReference>
<evidence type="ECO:0000256" key="10">
    <source>
        <dbReference type="SAM" id="MobiDB-lite"/>
    </source>
</evidence>
<evidence type="ECO:0000256" key="4">
    <source>
        <dbReference type="ARBA" id="ARBA00022676"/>
    </source>
</evidence>
<reference evidence="12 13" key="1">
    <citation type="submission" date="2019-11" db="EMBL/GenBank/DDBJ databases">
        <authorList>
            <person name="Jiang L.-Q."/>
        </authorList>
    </citation>
    <scope>NUCLEOTIDE SEQUENCE [LARGE SCALE GENOMIC DNA]</scope>
    <source>
        <strain evidence="12 13">YIM 132087</strain>
    </source>
</reference>
<evidence type="ECO:0000256" key="8">
    <source>
        <dbReference type="ARBA" id="ARBA00022989"/>
    </source>
</evidence>
<dbReference type="PANTHER" id="PTHR12468">
    <property type="entry name" value="GPI MANNOSYLTRANSFERASE 2"/>
    <property type="match status" value="1"/>
</dbReference>
<protein>
    <recommendedName>
        <fullName evidence="14">Glycosyltransferase RgtA/B/C/D-like domain-containing protein</fullName>
    </recommendedName>
</protein>
<dbReference type="RefSeq" id="WP_154770150.1">
    <property type="nucleotide sequence ID" value="NZ_WLYK01000008.1"/>
</dbReference>
<evidence type="ECO:0000256" key="11">
    <source>
        <dbReference type="SAM" id="Phobius"/>
    </source>
</evidence>
<feature type="transmembrane region" description="Helical" evidence="11">
    <location>
        <begin position="152"/>
        <end position="170"/>
    </location>
</feature>
<keyword evidence="4" id="KW-0328">Glycosyltransferase</keyword>
<keyword evidence="8 11" id="KW-1133">Transmembrane helix</keyword>
<dbReference type="GO" id="GO:0004376">
    <property type="term" value="F:GPI mannosyltransferase activity"/>
    <property type="evidence" value="ECO:0007669"/>
    <property type="project" value="InterPro"/>
</dbReference>
<gene>
    <name evidence="12" type="ORF">GIS00_19900</name>
</gene>
<keyword evidence="7" id="KW-0256">Endoplasmic reticulum</keyword>
<accession>A0A7K1FPY4</accession>
<evidence type="ECO:0000256" key="9">
    <source>
        <dbReference type="ARBA" id="ARBA00023136"/>
    </source>
</evidence>
<dbReference type="UniPathway" id="UPA00196"/>
<dbReference type="GO" id="GO:0006506">
    <property type="term" value="P:GPI anchor biosynthetic process"/>
    <property type="evidence" value="ECO:0007669"/>
    <property type="project" value="UniProtKB-UniPathway"/>
</dbReference>
<feature type="transmembrane region" description="Helical" evidence="11">
    <location>
        <begin position="227"/>
        <end position="252"/>
    </location>
</feature>
<dbReference type="GO" id="GO:0000009">
    <property type="term" value="F:alpha-1,6-mannosyltransferase activity"/>
    <property type="evidence" value="ECO:0007669"/>
    <property type="project" value="InterPro"/>
</dbReference>
<proteinExistence type="predicted"/>
<feature type="transmembrane region" description="Helical" evidence="11">
    <location>
        <begin position="62"/>
        <end position="87"/>
    </location>
</feature>
<evidence type="ECO:0000313" key="12">
    <source>
        <dbReference type="EMBL" id="MTD16206.1"/>
    </source>
</evidence>
<evidence type="ECO:0000256" key="2">
    <source>
        <dbReference type="ARBA" id="ARBA00004687"/>
    </source>
</evidence>
<feature type="transmembrane region" description="Helical" evidence="11">
    <location>
        <begin position="375"/>
        <end position="391"/>
    </location>
</feature>
<dbReference type="AlphaFoldDB" id="A0A7K1FPY4"/>
<keyword evidence="3" id="KW-0337">GPI-anchor biosynthesis</keyword>
<feature type="region of interest" description="Disordered" evidence="10">
    <location>
        <begin position="1"/>
        <end position="22"/>
    </location>
</feature>
<comment type="subcellular location">
    <subcellularLocation>
        <location evidence="1">Endoplasmic reticulum membrane</location>
        <topology evidence="1">Multi-pass membrane protein</topology>
    </subcellularLocation>
</comment>
<keyword evidence="13" id="KW-1185">Reference proteome</keyword>
<feature type="transmembrane region" description="Helical" evidence="11">
    <location>
        <begin position="322"/>
        <end position="344"/>
    </location>
</feature>
<feature type="compositionally biased region" description="Low complexity" evidence="10">
    <location>
        <begin position="1"/>
        <end position="11"/>
    </location>
</feature>
<evidence type="ECO:0000313" key="13">
    <source>
        <dbReference type="Proteomes" id="UP000460221"/>
    </source>
</evidence>
<keyword evidence="9 11" id="KW-0472">Membrane</keyword>
<dbReference type="Proteomes" id="UP000460221">
    <property type="component" value="Unassembled WGS sequence"/>
</dbReference>
<evidence type="ECO:0000256" key="1">
    <source>
        <dbReference type="ARBA" id="ARBA00004477"/>
    </source>
</evidence>
<comment type="caution">
    <text evidence="12">The sequence shown here is derived from an EMBL/GenBank/DDBJ whole genome shotgun (WGS) entry which is preliminary data.</text>
</comment>
<name>A0A7K1FPY4_9ACTN</name>